<sequence length="87" mass="8817">MNRRRTAAALALLVFLLPLPLPLSAAGTAVAAGPPAASASASSDVRVVRPEPPFPTGSFTVGQQTLHLVGLLDGPGPQAAEVRFHAP</sequence>
<reference evidence="2 3" key="1">
    <citation type="submission" date="2017-09" db="EMBL/GenBank/DDBJ databases">
        <authorList>
            <person name="Lee N."/>
            <person name="Cho B.-K."/>
        </authorList>
    </citation>
    <scope>NUCLEOTIDE SEQUENCE [LARGE SCALE GENOMIC DNA]</scope>
    <source>
        <strain evidence="2 3">ATCC 27476</strain>
    </source>
</reference>
<gene>
    <name evidence="2" type="ORF">CP980_03470</name>
</gene>
<name>A0A5J6J3P8_STRVI</name>
<dbReference type="KEGG" id="svn:CP980_03470"/>
<evidence type="ECO:0000256" key="1">
    <source>
        <dbReference type="SAM" id="SignalP"/>
    </source>
</evidence>
<dbReference type="Proteomes" id="UP000325563">
    <property type="component" value="Chromosome"/>
</dbReference>
<evidence type="ECO:0000313" key="2">
    <source>
        <dbReference type="EMBL" id="QEV44251.1"/>
    </source>
</evidence>
<evidence type="ECO:0000313" key="3">
    <source>
        <dbReference type="Proteomes" id="UP000325563"/>
    </source>
</evidence>
<proteinExistence type="predicted"/>
<feature type="signal peptide" evidence="1">
    <location>
        <begin position="1"/>
        <end position="25"/>
    </location>
</feature>
<protein>
    <submittedName>
        <fullName evidence="2">Uncharacterized protein</fullName>
    </submittedName>
</protein>
<dbReference type="EMBL" id="CP023692">
    <property type="protein sequence ID" value="QEV44251.1"/>
    <property type="molecule type" value="Genomic_DNA"/>
</dbReference>
<dbReference type="AlphaFoldDB" id="A0A5J6J3P8"/>
<feature type="chain" id="PRO_5038466639" evidence="1">
    <location>
        <begin position="26"/>
        <end position="87"/>
    </location>
</feature>
<keyword evidence="1" id="KW-0732">Signal</keyword>
<dbReference type="RefSeq" id="WP_150492580.1">
    <property type="nucleotide sequence ID" value="NZ_BNBW01000001.1"/>
</dbReference>
<keyword evidence="3" id="KW-1185">Reference proteome</keyword>
<dbReference type="GeneID" id="95609622"/>
<accession>A0A5J6J3P8</accession>
<organism evidence="2 3">
    <name type="scientific">Streptomyces vinaceus</name>
    <dbReference type="NCBI Taxonomy" id="1960"/>
    <lineage>
        <taxon>Bacteria</taxon>
        <taxon>Bacillati</taxon>
        <taxon>Actinomycetota</taxon>
        <taxon>Actinomycetes</taxon>
        <taxon>Kitasatosporales</taxon>
        <taxon>Streptomycetaceae</taxon>
        <taxon>Streptomyces</taxon>
    </lineage>
</organism>